<protein>
    <submittedName>
        <fullName evidence="1">Uncharacterized protein</fullName>
    </submittedName>
</protein>
<organism evidence="1">
    <name type="scientific">Lygus hesperus</name>
    <name type="common">Western plant bug</name>
    <dbReference type="NCBI Taxonomy" id="30085"/>
    <lineage>
        <taxon>Eukaryota</taxon>
        <taxon>Metazoa</taxon>
        <taxon>Ecdysozoa</taxon>
        <taxon>Arthropoda</taxon>
        <taxon>Hexapoda</taxon>
        <taxon>Insecta</taxon>
        <taxon>Pterygota</taxon>
        <taxon>Neoptera</taxon>
        <taxon>Paraneoptera</taxon>
        <taxon>Hemiptera</taxon>
        <taxon>Heteroptera</taxon>
        <taxon>Panheteroptera</taxon>
        <taxon>Cimicomorpha</taxon>
        <taxon>Miridae</taxon>
        <taxon>Mirini</taxon>
        <taxon>Lygus</taxon>
    </lineage>
</organism>
<reference evidence="1" key="2">
    <citation type="submission" date="2014-07" db="EMBL/GenBank/DDBJ databases">
        <authorList>
            <person name="Hull J."/>
        </authorList>
    </citation>
    <scope>NUCLEOTIDE SEQUENCE</scope>
</reference>
<dbReference type="AlphaFoldDB" id="A0A0A9WKC5"/>
<gene>
    <name evidence="1" type="ORF">CM83_98925</name>
</gene>
<proteinExistence type="predicted"/>
<reference evidence="1" key="1">
    <citation type="journal article" date="2014" name="PLoS ONE">
        <title>Transcriptome-Based Identification of ABC Transporters in the Western Tarnished Plant Bug Lygus hesperus.</title>
        <authorList>
            <person name="Hull J.J."/>
            <person name="Chaney K."/>
            <person name="Geib S.M."/>
            <person name="Fabrick J.A."/>
            <person name="Brent C.S."/>
            <person name="Walsh D."/>
            <person name="Lavine L.C."/>
        </authorList>
    </citation>
    <scope>NUCLEOTIDE SEQUENCE</scope>
</reference>
<name>A0A0A9WKC5_LYGHE</name>
<evidence type="ECO:0000313" key="1">
    <source>
        <dbReference type="EMBL" id="JAG07871.1"/>
    </source>
</evidence>
<accession>A0A0A9WKC5</accession>
<dbReference type="EMBL" id="GBHO01035733">
    <property type="protein sequence ID" value="JAG07871.1"/>
    <property type="molecule type" value="Transcribed_RNA"/>
</dbReference>
<sequence length="302" mass="32414">MNMCIPTAQNCPSYKTCPIGYMLCPNDACVLNLSECVVSVEQSKMIRCWDGTYVSTAGNCPTKVSCPNNYITCPDNTCAKMLSNCKLLPQCKGFEKRCPDGTCTSTTCPIGKTCPASRPILCPNQACVDDISSCIDNTCPYEKPYHCPTGECRSRYEDCSTPIACAAGNQRCEDGTCVDNLTKCSTYSQGNSCPSQNVRCPNGSCVQSLSHCPTIVTCPKNSYRCSDGTCIGNASQCPTTERVACKAGTYACPIVNRDTNICVDDLAKCPTEIICPVSKPVRCYDQSCATSIEACPPVINTT</sequence>